<gene>
    <name evidence="2" type="ORF">SAMN06265337_3521</name>
</gene>
<keyword evidence="1" id="KW-0812">Transmembrane</keyword>
<dbReference type="RefSeq" id="WP_141106608.1">
    <property type="nucleotide sequence ID" value="NZ_FYEW01000002.1"/>
</dbReference>
<accession>A0A212UEN4</accession>
<keyword evidence="3" id="KW-1185">Reference proteome</keyword>
<dbReference type="Proteomes" id="UP000198131">
    <property type="component" value="Unassembled WGS sequence"/>
</dbReference>
<proteinExistence type="predicted"/>
<organism evidence="2 3">
    <name type="scientific">Hymenobacter gelipurpurascens</name>
    <dbReference type="NCBI Taxonomy" id="89968"/>
    <lineage>
        <taxon>Bacteria</taxon>
        <taxon>Pseudomonadati</taxon>
        <taxon>Bacteroidota</taxon>
        <taxon>Cytophagia</taxon>
        <taxon>Cytophagales</taxon>
        <taxon>Hymenobacteraceae</taxon>
        <taxon>Hymenobacter</taxon>
    </lineage>
</organism>
<feature type="transmembrane region" description="Helical" evidence="1">
    <location>
        <begin position="12"/>
        <end position="31"/>
    </location>
</feature>
<keyword evidence="1" id="KW-0472">Membrane</keyword>
<evidence type="ECO:0000256" key="1">
    <source>
        <dbReference type="SAM" id="Phobius"/>
    </source>
</evidence>
<name>A0A212UEN4_9BACT</name>
<keyword evidence="1" id="KW-1133">Transmembrane helix</keyword>
<sequence length="108" mass="12198">MAEITKKTGPLALLVGFGLFLLFEIVAYQVLKLATSGLGIQDQMQPENTIVSNWVKTVVFLLLHLALDVVAVLVLSNRMPRRHRGQLMGWFYLSLLTGFLLLWPLFNQ</sequence>
<dbReference type="EMBL" id="FYEW01000002">
    <property type="protein sequence ID" value="SNC76705.1"/>
    <property type="molecule type" value="Genomic_DNA"/>
</dbReference>
<feature type="transmembrane region" description="Helical" evidence="1">
    <location>
        <begin position="51"/>
        <end position="75"/>
    </location>
</feature>
<reference evidence="3" key="1">
    <citation type="submission" date="2017-06" db="EMBL/GenBank/DDBJ databases">
        <authorList>
            <person name="Varghese N."/>
            <person name="Submissions S."/>
        </authorList>
    </citation>
    <scope>NUCLEOTIDE SEQUENCE [LARGE SCALE GENOMIC DNA]</scope>
    <source>
        <strain evidence="3">DSM 11116</strain>
    </source>
</reference>
<protein>
    <submittedName>
        <fullName evidence="2">Uncharacterized protein</fullName>
    </submittedName>
</protein>
<evidence type="ECO:0000313" key="2">
    <source>
        <dbReference type="EMBL" id="SNC76705.1"/>
    </source>
</evidence>
<evidence type="ECO:0000313" key="3">
    <source>
        <dbReference type="Proteomes" id="UP000198131"/>
    </source>
</evidence>
<dbReference type="OrthoDB" id="853582at2"/>
<feature type="transmembrane region" description="Helical" evidence="1">
    <location>
        <begin position="87"/>
        <end position="106"/>
    </location>
</feature>
<dbReference type="AlphaFoldDB" id="A0A212UEN4"/>